<dbReference type="Pfam" id="PF00031">
    <property type="entry name" value="Cystatin"/>
    <property type="match status" value="1"/>
</dbReference>
<keyword evidence="4" id="KW-0812">Transmembrane</keyword>
<keyword evidence="7" id="KW-1185">Reference proteome</keyword>
<dbReference type="Gene3D" id="3.10.450.10">
    <property type="match status" value="1"/>
</dbReference>
<dbReference type="PANTHER" id="PTHR46186">
    <property type="entry name" value="CYSTATIN"/>
    <property type="match status" value="1"/>
</dbReference>
<dbReference type="GO" id="GO:0005737">
    <property type="term" value="C:cytoplasm"/>
    <property type="evidence" value="ECO:0007669"/>
    <property type="project" value="TreeGrafter"/>
</dbReference>
<name>A0AAD7ZZU7_DIPPU</name>
<dbReference type="Proteomes" id="UP001233999">
    <property type="component" value="Unassembled WGS sequence"/>
</dbReference>
<dbReference type="GO" id="GO:0005615">
    <property type="term" value="C:extracellular space"/>
    <property type="evidence" value="ECO:0007669"/>
    <property type="project" value="TreeGrafter"/>
</dbReference>
<evidence type="ECO:0000256" key="3">
    <source>
        <dbReference type="ARBA" id="ARBA00022704"/>
    </source>
</evidence>
<evidence type="ECO:0000313" key="6">
    <source>
        <dbReference type="EMBL" id="KAJ9588848.1"/>
    </source>
</evidence>
<reference evidence="6" key="2">
    <citation type="submission" date="2023-05" db="EMBL/GenBank/DDBJ databases">
        <authorList>
            <person name="Fouks B."/>
        </authorList>
    </citation>
    <scope>NUCLEOTIDE SEQUENCE</scope>
    <source>
        <strain evidence="6">Stay&amp;Tobe</strain>
        <tissue evidence="6">Testes</tissue>
    </source>
</reference>
<evidence type="ECO:0000313" key="7">
    <source>
        <dbReference type="Proteomes" id="UP001233999"/>
    </source>
</evidence>
<dbReference type="PANTHER" id="PTHR46186:SF2">
    <property type="entry name" value="CYSTATIN"/>
    <property type="match status" value="1"/>
</dbReference>
<dbReference type="InterPro" id="IPR046350">
    <property type="entry name" value="Cystatin_sf"/>
</dbReference>
<protein>
    <recommendedName>
        <fullName evidence="5">Cystatin domain-containing protein</fullName>
    </recommendedName>
</protein>
<comment type="caution">
    <text evidence="6">The sequence shown here is derived from an EMBL/GenBank/DDBJ whole genome shotgun (WGS) entry which is preliminary data.</text>
</comment>
<evidence type="ECO:0000259" key="5">
    <source>
        <dbReference type="SMART" id="SM00043"/>
    </source>
</evidence>
<keyword evidence="2" id="KW-0646">Protease inhibitor</keyword>
<accession>A0AAD7ZZU7</accession>
<evidence type="ECO:0000256" key="4">
    <source>
        <dbReference type="SAM" id="Phobius"/>
    </source>
</evidence>
<dbReference type="InterPro" id="IPR018073">
    <property type="entry name" value="Prot_inh_cystat_CS"/>
</dbReference>
<keyword evidence="4" id="KW-1133">Transmembrane helix</keyword>
<evidence type="ECO:0000256" key="1">
    <source>
        <dbReference type="ARBA" id="ARBA00009403"/>
    </source>
</evidence>
<proteinExistence type="inferred from homology"/>
<dbReference type="GO" id="GO:0004869">
    <property type="term" value="F:cysteine-type endopeptidase inhibitor activity"/>
    <property type="evidence" value="ECO:0007669"/>
    <property type="project" value="UniProtKB-KW"/>
</dbReference>
<comment type="similarity">
    <text evidence="1">Belongs to the cystatin family.</text>
</comment>
<dbReference type="SUPFAM" id="SSF54403">
    <property type="entry name" value="Cystatin/monellin"/>
    <property type="match status" value="1"/>
</dbReference>
<organism evidence="6 7">
    <name type="scientific">Diploptera punctata</name>
    <name type="common">Pacific beetle cockroach</name>
    <dbReference type="NCBI Taxonomy" id="6984"/>
    <lineage>
        <taxon>Eukaryota</taxon>
        <taxon>Metazoa</taxon>
        <taxon>Ecdysozoa</taxon>
        <taxon>Arthropoda</taxon>
        <taxon>Hexapoda</taxon>
        <taxon>Insecta</taxon>
        <taxon>Pterygota</taxon>
        <taxon>Neoptera</taxon>
        <taxon>Polyneoptera</taxon>
        <taxon>Dictyoptera</taxon>
        <taxon>Blattodea</taxon>
        <taxon>Blaberoidea</taxon>
        <taxon>Blaberidae</taxon>
        <taxon>Diplopterinae</taxon>
        <taxon>Diploptera</taxon>
    </lineage>
</organism>
<dbReference type="InterPro" id="IPR000010">
    <property type="entry name" value="Cystatin_dom"/>
</dbReference>
<dbReference type="CDD" id="cd00042">
    <property type="entry name" value="CY"/>
    <property type="match status" value="1"/>
</dbReference>
<dbReference type="SMART" id="SM00043">
    <property type="entry name" value="CY"/>
    <property type="match status" value="1"/>
</dbReference>
<feature type="transmembrane region" description="Helical" evidence="4">
    <location>
        <begin position="62"/>
        <end position="84"/>
    </location>
</feature>
<dbReference type="PROSITE" id="PS00287">
    <property type="entry name" value="CYSTATIN"/>
    <property type="match status" value="1"/>
</dbReference>
<feature type="domain" description="Cystatin" evidence="5">
    <location>
        <begin position="90"/>
        <end position="189"/>
    </location>
</feature>
<reference evidence="6" key="1">
    <citation type="journal article" date="2023" name="IScience">
        <title>Live-bearing cockroach genome reveals convergent evolutionary mechanisms linked to viviparity in insects and beyond.</title>
        <authorList>
            <person name="Fouks B."/>
            <person name="Harrison M.C."/>
            <person name="Mikhailova A.A."/>
            <person name="Marchal E."/>
            <person name="English S."/>
            <person name="Carruthers M."/>
            <person name="Jennings E.C."/>
            <person name="Chiamaka E.L."/>
            <person name="Frigard R.A."/>
            <person name="Pippel M."/>
            <person name="Attardo G.M."/>
            <person name="Benoit J.B."/>
            <person name="Bornberg-Bauer E."/>
            <person name="Tobe S.S."/>
        </authorList>
    </citation>
    <scope>NUCLEOTIDE SEQUENCE</scope>
    <source>
        <strain evidence="6">Stay&amp;Tobe</strain>
    </source>
</reference>
<keyword evidence="4" id="KW-0472">Membrane</keyword>
<gene>
    <name evidence="6" type="ORF">L9F63_017886</name>
</gene>
<evidence type="ECO:0000256" key="2">
    <source>
        <dbReference type="ARBA" id="ARBA00022690"/>
    </source>
</evidence>
<keyword evidence="3" id="KW-0789">Thiol protease inhibitor</keyword>
<sequence length="191" mass="21250">MFIHEEETSTTRRLDEPTKLAIRNRTMSKILINRSSIYLFKLCYGYELHKLNKTRESNNAKMNALCVMSAVFVALAVVIVNSGAAPANEPCVGCPATVDVNDSDVQRVANLAVAEVQKSSNSPYQHRLVRVVEATSQVVSGTKYVLTIEVGHDEPKDGDNNVQVTQRCQVEIWSQPWLNKNQVTVKSCNNV</sequence>
<dbReference type="GO" id="GO:0031982">
    <property type="term" value="C:vesicle"/>
    <property type="evidence" value="ECO:0007669"/>
    <property type="project" value="TreeGrafter"/>
</dbReference>
<dbReference type="AlphaFoldDB" id="A0AAD7ZZU7"/>
<dbReference type="EMBL" id="JASPKZ010005301">
    <property type="protein sequence ID" value="KAJ9588848.1"/>
    <property type="molecule type" value="Genomic_DNA"/>
</dbReference>